<name>A0ABW4U760_9HYPH</name>
<evidence type="ECO:0000259" key="1">
    <source>
        <dbReference type="Pfam" id="PF00534"/>
    </source>
</evidence>
<keyword evidence="3" id="KW-1185">Reference proteome</keyword>
<keyword evidence="2" id="KW-0808">Transferase</keyword>
<dbReference type="EC" id="2.4.-.-" evidence="2"/>
<evidence type="ECO:0000313" key="2">
    <source>
        <dbReference type="EMBL" id="MFD1983358.1"/>
    </source>
</evidence>
<dbReference type="RefSeq" id="WP_379097600.1">
    <property type="nucleotide sequence ID" value="NZ_JBHUGZ010000007.1"/>
</dbReference>
<dbReference type="InterPro" id="IPR050194">
    <property type="entry name" value="Glycosyltransferase_grp1"/>
</dbReference>
<dbReference type="Pfam" id="PF00534">
    <property type="entry name" value="Glycos_transf_1"/>
    <property type="match status" value="1"/>
</dbReference>
<dbReference type="PANTHER" id="PTHR45947">
    <property type="entry name" value="SULFOQUINOVOSYL TRANSFERASE SQD2"/>
    <property type="match status" value="1"/>
</dbReference>
<dbReference type="PANTHER" id="PTHR45947:SF3">
    <property type="entry name" value="SULFOQUINOVOSYL TRANSFERASE SQD2"/>
    <property type="match status" value="1"/>
</dbReference>
<sequence>MKKIKVLCVVDFYLPGFRGGGPIRTLSNMCEALGSNVEFLIFTRDRDLGSGEPYPGVRTNKWLRSPSGFVYYADPSKFNARHMAKAAELHDFDVLYLNSFFGYRSSISIYLKQLLVRRNYANVCIAPRGEFSAGALSIKRLKKRIYLSCARLAGLYRGVHWHASTSLEAEDIQRQFPHSRGKIHLAADPVSAAGKYSMPPAHPRKTAGQLAIAFISRISPKKNLAGLLEILSRVDRKIKLTIFGPIEDAAYWQKCQAMIKRLPSHITVEYRGMLEPDEVSATFAAFDLFAFPTLGENFGHVVFEALRAGTPVLVSDQTPWRAVSSGAITVVPLGSIDIWRQQLAVAADRDSQEQRLLQTAAIEFAKRYAASDGARSDTLAMFRSVSNLLK</sequence>
<keyword evidence="2" id="KW-0328">Glycosyltransferase</keyword>
<dbReference type="InterPro" id="IPR001296">
    <property type="entry name" value="Glyco_trans_1"/>
</dbReference>
<feature type="domain" description="Glycosyl transferase family 1" evidence="1">
    <location>
        <begin position="208"/>
        <end position="318"/>
    </location>
</feature>
<accession>A0ABW4U760</accession>
<comment type="caution">
    <text evidence="2">The sequence shown here is derived from an EMBL/GenBank/DDBJ whole genome shotgun (WGS) entry which is preliminary data.</text>
</comment>
<gene>
    <name evidence="2" type="ORF">ACFSOZ_11835</name>
</gene>
<dbReference type="Gene3D" id="3.40.50.2000">
    <property type="entry name" value="Glycogen Phosphorylase B"/>
    <property type="match status" value="1"/>
</dbReference>
<dbReference type="SUPFAM" id="SSF53756">
    <property type="entry name" value="UDP-Glycosyltransferase/glycogen phosphorylase"/>
    <property type="match status" value="1"/>
</dbReference>
<proteinExistence type="predicted"/>
<reference evidence="3" key="1">
    <citation type="journal article" date="2019" name="Int. J. Syst. Evol. Microbiol.">
        <title>The Global Catalogue of Microorganisms (GCM) 10K type strain sequencing project: providing services to taxonomists for standard genome sequencing and annotation.</title>
        <authorList>
            <consortium name="The Broad Institute Genomics Platform"/>
            <consortium name="The Broad Institute Genome Sequencing Center for Infectious Disease"/>
            <person name="Wu L."/>
            <person name="Ma J."/>
        </authorList>
    </citation>
    <scope>NUCLEOTIDE SEQUENCE [LARGE SCALE GENOMIC DNA]</scope>
    <source>
        <strain evidence="3">CGMCC 1.16225</strain>
    </source>
</reference>
<dbReference type="GO" id="GO:0016757">
    <property type="term" value="F:glycosyltransferase activity"/>
    <property type="evidence" value="ECO:0007669"/>
    <property type="project" value="UniProtKB-KW"/>
</dbReference>
<organism evidence="2 3">
    <name type="scientific">Mesorhizobium newzealandense</name>
    <dbReference type="NCBI Taxonomy" id="1300302"/>
    <lineage>
        <taxon>Bacteria</taxon>
        <taxon>Pseudomonadati</taxon>
        <taxon>Pseudomonadota</taxon>
        <taxon>Alphaproteobacteria</taxon>
        <taxon>Hyphomicrobiales</taxon>
        <taxon>Phyllobacteriaceae</taxon>
        <taxon>Mesorhizobium</taxon>
    </lineage>
</organism>
<evidence type="ECO:0000313" key="3">
    <source>
        <dbReference type="Proteomes" id="UP001597405"/>
    </source>
</evidence>
<dbReference type="EMBL" id="JBHUGZ010000007">
    <property type="protein sequence ID" value="MFD1983358.1"/>
    <property type="molecule type" value="Genomic_DNA"/>
</dbReference>
<dbReference type="Proteomes" id="UP001597405">
    <property type="component" value="Unassembled WGS sequence"/>
</dbReference>
<protein>
    <submittedName>
        <fullName evidence="2">Glycosyltransferase</fullName>
        <ecNumber evidence="2">2.4.-.-</ecNumber>
    </submittedName>
</protein>